<sequence>MAITKRTGARNVVEERLGNQNEEQTHALEGESFDDLDLAQTVKILMERHKITEETQRLMRENQQTFETQLEMTKLENERLKSRMQEWSQIAEKTLTN</sequence>
<protein>
    <submittedName>
        <fullName evidence="2">Uncharacterized protein</fullName>
    </submittedName>
</protein>
<comment type="caution">
    <text evidence="2">The sequence shown here is derived from an EMBL/GenBank/DDBJ whole genome shotgun (WGS) entry which is preliminary data.</text>
</comment>
<name>A0AA87YNP3_FICCA</name>
<feature type="region of interest" description="Disordered" evidence="1">
    <location>
        <begin position="1"/>
        <end position="29"/>
    </location>
</feature>
<gene>
    <name evidence="2" type="ORF">TIFTF001_042836</name>
</gene>
<evidence type="ECO:0000313" key="2">
    <source>
        <dbReference type="EMBL" id="GMN19214.1"/>
    </source>
</evidence>
<evidence type="ECO:0000313" key="3">
    <source>
        <dbReference type="Proteomes" id="UP001187192"/>
    </source>
</evidence>
<dbReference type="Proteomes" id="UP001187192">
    <property type="component" value="Unassembled WGS sequence"/>
</dbReference>
<proteinExistence type="predicted"/>
<accession>A0AA87YNP3</accession>
<keyword evidence="3" id="KW-1185">Reference proteome</keyword>
<organism evidence="2 3">
    <name type="scientific">Ficus carica</name>
    <name type="common">Common fig</name>
    <dbReference type="NCBI Taxonomy" id="3494"/>
    <lineage>
        <taxon>Eukaryota</taxon>
        <taxon>Viridiplantae</taxon>
        <taxon>Streptophyta</taxon>
        <taxon>Embryophyta</taxon>
        <taxon>Tracheophyta</taxon>
        <taxon>Spermatophyta</taxon>
        <taxon>Magnoliopsida</taxon>
        <taxon>eudicotyledons</taxon>
        <taxon>Gunneridae</taxon>
        <taxon>Pentapetalae</taxon>
        <taxon>rosids</taxon>
        <taxon>fabids</taxon>
        <taxon>Rosales</taxon>
        <taxon>Moraceae</taxon>
        <taxon>Ficeae</taxon>
        <taxon>Ficus</taxon>
    </lineage>
</organism>
<dbReference type="AlphaFoldDB" id="A0AA87YNP3"/>
<reference evidence="2" key="1">
    <citation type="submission" date="2023-07" db="EMBL/GenBank/DDBJ databases">
        <title>draft genome sequence of fig (Ficus carica).</title>
        <authorList>
            <person name="Takahashi T."/>
            <person name="Nishimura K."/>
        </authorList>
    </citation>
    <scope>NUCLEOTIDE SEQUENCE</scope>
</reference>
<evidence type="ECO:0000256" key="1">
    <source>
        <dbReference type="SAM" id="MobiDB-lite"/>
    </source>
</evidence>
<feature type="compositionally biased region" description="Basic and acidic residues" evidence="1">
    <location>
        <begin position="12"/>
        <end position="29"/>
    </location>
</feature>
<dbReference type="EMBL" id="BTGU01002494">
    <property type="protein sequence ID" value="GMN19214.1"/>
    <property type="molecule type" value="Genomic_DNA"/>
</dbReference>